<dbReference type="GO" id="GO:0051989">
    <property type="term" value="F:coproporphyrinogen dehydrogenase activity"/>
    <property type="evidence" value="ECO:0007669"/>
    <property type="project" value="UniProtKB-EC"/>
</dbReference>
<protein>
    <recommendedName>
        <fullName evidence="14">Coproporphyrinogen-III oxidase</fullName>
        <ecNumber evidence="14">1.3.98.3</ecNumber>
    </recommendedName>
</protein>
<evidence type="ECO:0000256" key="8">
    <source>
        <dbReference type="ARBA" id="ARBA00022723"/>
    </source>
</evidence>
<feature type="binding site" evidence="15">
    <location>
        <position position="185"/>
    </location>
    <ligand>
        <name>S-adenosyl-L-methionine</name>
        <dbReference type="ChEBI" id="CHEBI:59789"/>
        <label>2</label>
    </ligand>
</feature>
<feature type="binding site" evidence="15">
    <location>
        <position position="123"/>
    </location>
    <ligand>
        <name>S-adenosyl-L-methionine</name>
        <dbReference type="ChEBI" id="CHEBI:59789"/>
        <label>1</label>
    </ligand>
</feature>
<proteinExistence type="inferred from homology"/>
<dbReference type="UniPathway" id="UPA00251">
    <property type="reaction ID" value="UER00323"/>
</dbReference>
<feature type="binding site" evidence="16">
    <location>
        <position position="76"/>
    </location>
    <ligand>
        <name>[4Fe-4S] cluster</name>
        <dbReference type="ChEBI" id="CHEBI:49883"/>
        <note>4Fe-4S-S-AdoMet</note>
    </ligand>
</feature>
<dbReference type="PIRSF" id="PIRSF000167">
    <property type="entry name" value="HemN"/>
    <property type="match status" value="1"/>
</dbReference>
<feature type="binding site" evidence="15">
    <location>
        <position position="197"/>
    </location>
    <ligand>
        <name>S-adenosyl-L-methionine</name>
        <dbReference type="ChEBI" id="CHEBI:59789"/>
        <label>2</label>
    </ligand>
</feature>
<feature type="domain" description="Radical SAM core" evidence="17">
    <location>
        <begin position="57"/>
        <end position="293"/>
    </location>
</feature>
<reference evidence="18 19" key="1">
    <citation type="submission" date="2017-05" db="EMBL/GenBank/DDBJ databases">
        <authorList>
            <person name="Song R."/>
            <person name="Chenine A.L."/>
            <person name="Ruprecht R.M."/>
        </authorList>
    </citation>
    <scope>NUCLEOTIDE SEQUENCE [LARGE SCALE GENOMIC DNA]</scope>
    <source>
        <strain evidence="18">SW32</strain>
    </source>
</reference>
<evidence type="ECO:0000256" key="10">
    <source>
        <dbReference type="ARBA" id="ARBA00023004"/>
    </source>
</evidence>
<comment type="subunit">
    <text evidence="4">Monomer.</text>
</comment>
<evidence type="ECO:0000256" key="14">
    <source>
        <dbReference type="PIRNR" id="PIRNR000167"/>
    </source>
</evidence>
<evidence type="ECO:0000259" key="17">
    <source>
        <dbReference type="PROSITE" id="PS51918"/>
    </source>
</evidence>
<evidence type="ECO:0000256" key="16">
    <source>
        <dbReference type="PIRSR" id="PIRSR000167-2"/>
    </source>
</evidence>
<evidence type="ECO:0000256" key="2">
    <source>
        <dbReference type="ARBA" id="ARBA00004785"/>
    </source>
</evidence>
<keyword evidence="12 14" id="KW-0627">Porphyrin biosynthesis</keyword>
<feature type="binding site" evidence="15">
    <location>
        <position position="222"/>
    </location>
    <ligand>
        <name>S-adenosyl-L-methionine</name>
        <dbReference type="ChEBI" id="CHEBI:59789"/>
        <label>2</label>
    </ligand>
</feature>
<feature type="binding site" evidence="15">
    <location>
        <begin position="78"/>
        <end position="80"/>
    </location>
    <ligand>
        <name>S-adenosyl-L-methionine</name>
        <dbReference type="ChEBI" id="CHEBI:59789"/>
        <label>2</label>
    </ligand>
</feature>
<dbReference type="InterPro" id="IPR058240">
    <property type="entry name" value="rSAM_sf"/>
</dbReference>
<keyword evidence="19" id="KW-1185">Reference proteome</keyword>
<evidence type="ECO:0000256" key="1">
    <source>
        <dbReference type="ARBA" id="ARBA00004496"/>
    </source>
</evidence>
<gene>
    <name evidence="18" type="ORF">B9H00_07330</name>
</gene>
<dbReference type="GO" id="GO:0006782">
    <property type="term" value="P:protoporphyrinogen IX biosynthetic process"/>
    <property type="evidence" value="ECO:0007669"/>
    <property type="project" value="UniProtKB-UniPathway"/>
</dbReference>
<dbReference type="SFLD" id="SFLDS00029">
    <property type="entry name" value="Radical_SAM"/>
    <property type="match status" value="1"/>
</dbReference>
<dbReference type="PANTHER" id="PTHR13932">
    <property type="entry name" value="COPROPORPHYRINIGEN III OXIDASE"/>
    <property type="match status" value="1"/>
</dbReference>
<sequence length="475" mass="54374">MSSAPRPDSLDVQFSPDIELLKRHDGQSPRYTSYPPATAFTDHFGPAQLTQALERSNAAARNLSLYVHIPFCRRICFYCGCNRIATRQTAIAEPYLARLTREMLLMRRHLDGRRRVEQLHWGGGTPTFLDLDQMSRLMDQLGTHFNLSSHPERDFAIEIDPREADVYTLRHLQSLGFNRLSLGVQDLDVRVQKAINRVQPRELSENLIDEAYRLGFRSLNLDLIYGLPHQSVASFARTLDQVIDMAPARLCVFNYAHLPERFLPQRRINHADLPDAATRLAIQCMTVEKLTQAGYVHIGMDHFARPDDSLAVAQREGHLQRNFQGYTTHAQCDLIGLGVSAISQVDDVYAQNTARLETWQTAIDDGQLATCRGVRLSEDDRLRRDVIHRLMCDMQLDFDAIEARFGIRASSYFANAFERLATFRRDGLIEYNKHLLMVMPMGRLLIRQLAMAFDASSPIEYRQQCSRPLQARERT</sequence>
<evidence type="ECO:0000313" key="18">
    <source>
        <dbReference type="EMBL" id="ART64645.1"/>
    </source>
</evidence>
<evidence type="ECO:0000256" key="9">
    <source>
        <dbReference type="ARBA" id="ARBA00023002"/>
    </source>
</evidence>
<accession>A0A240UU47</accession>
<feature type="binding site" evidence="15">
    <location>
        <position position="342"/>
    </location>
    <ligand>
        <name>S-adenosyl-L-methionine</name>
        <dbReference type="ChEBI" id="CHEBI:59789"/>
        <label>1</label>
    </ligand>
</feature>
<feature type="binding site" evidence="15">
    <location>
        <position position="256"/>
    </location>
    <ligand>
        <name>S-adenosyl-L-methionine</name>
        <dbReference type="ChEBI" id="CHEBI:59789"/>
        <label>2</label>
    </ligand>
</feature>
<evidence type="ECO:0000256" key="13">
    <source>
        <dbReference type="ARBA" id="ARBA00048321"/>
    </source>
</evidence>
<dbReference type="InterPro" id="IPR034505">
    <property type="entry name" value="Coproporphyrinogen-III_oxidase"/>
</dbReference>
<dbReference type="EC" id="1.3.98.3" evidence="14"/>
<keyword evidence="5 14" id="KW-0004">4Fe-4S</keyword>
<dbReference type="PROSITE" id="PS51918">
    <property type="entry name" value="RADICAL_SAM"/>
    <property type="match status" value="1"/>
</dbReference>
<evidence type="ECO:0000313" key="19">
    <source>
        <dbReference type="Proteomes" id="UP000194457"/>
    </source>
</evidence>
<feature type="binding site" evidence="16">
    <location>
        <position position="79"/>
    </location>
    <ligand>
        <name>[4Fe-4S] cluster</name>
        <dbReference type="ChEBI" id="CHEBI:49883"/>
        <note>4Fe-4S-S-AdoMet</note>
    </ligand>
</feature>
<dbReference type="Proteomes" id="UP000194457">
    <property type="component" value="Chromosome"/>
</dbReference>
<evidence type="ECO:0000256" key="11">
    <source>
        <dbReference type="ARBA" id="ARBA00023014"/>
    </source>
</evidence>
<dbReference type="EMBL" id="CP021358">
    <property type="protein sequence ID" value="ART64645.1"/>
    <property type="molecule type" value="Genomic_DNA"/>
</dbReference>
<name>A0A240UU47_9GAMM</name>
<dbReference type="SUPFAM" id="SSF102114">
    <property type="entry name" value="Radical SAM enzymes"/>
    <property type="match status" value="1"/>
</dbReference>
<comment type="catalytic activity">
    <reaction evidence="13 14">
        <text>coproporphyrinogen III + 2 S-adenosyl-L-methionine = protoporphyrinogen IX + 2 5'-deoxyadenosine + 2 L-methionine + 2 CO2</text>
        <dbReference type="Rhea" id="RHEA:15425"/>
        <dbReference type="ChEBI" id="CHEBI:16526"/>
        <dbReference type="ChEBI" id="CHEBI:17319"/>
        <dbReference type="ChEBI" id="CHEBI:57307"/>
        <dbReference type="ChEBI" id="CHEBI:57309"/>
        <dbReference type="ChEBI" id="CHEBI:57844"/>
        <dbReference type="ChEBI" id="CHEBI:59789"/>
        <dbReference type="EC" id="1.3.98.3"/>
    </reaction>
</comment>
<feature type="binding site" evidence="16">
    <location>
        <position position="72"/>
    </location>
    <ligand>
        <name>[4Fe-4S] cluster</name>
        <dbReference type="ChEBI" id="CHEBI:49883"/>
        <note>4Fe-4S-S-AdoMet</note>
    </ligand>
</feature>
<dbReference type="InterPro" id="IPR006638">
    <property type="entry name" value="Elp3/MiaA/NifB-like_rSAM"/>
</dbReference>
<dbReference type="Gene3D" id="1.10.10.920">
    <property type="match status" value="1"/>
</dbReference>
<dbReference type="PANTHER" id="PTHR13932:SF6">
    <property type="entry name" value="OXYGEN-INDEPENDENT COPROPORPHYRINOGEN III OXIDASE"/>
    <property type="match status" value="1"/>
</dbReference>
<comment type="similarity">
    <text evidence="3 14">Belongs to the anaerobic coproporphyrinogen-III oxidase family.</text>
</comment>
<dbReference type="AlphaFoldDB" id="A0A240UU47"/>
<evidence type="ECO:0000256" key="7">
    <source>
        <dbReference type="ARBA" id="ARBA00022691"/>
    </source>
</evidence>
<dbReference type="SFLD" id="SFLDG01065">
    <property type="entry name" value="anaerobic_coproporphyrinogen-I"/>
    <property type="match status" value="1"/>
</dbReference>
<comment type="subcellular location">
    <subcellularLocation>
        <location evidence="1 14">Cytoplasm</location>
    </subcellularLocation>
</comment>
<keyword evidence="9 14" id="KW-0560">Oxidoreductase</keyword>
<dbReference type="InterPro" id="IPR004558">
    <property type="entry name" value="Coprogen_oxidase_HemN"/>
</dbReference>
<keyword evidence="7 14" id="KW-0949">S-adenosyl-L-methionine</keyword>
<dbReference type="CDD" id="cd01335">
    <property type="entry name" value="Radical_SAM"/>
    <property type="match status" value="1"/>
</dbReference>
<dbReference type="Gene3D" id="3.30.750.200">
    <property type="match status" value="1"/>
</dbReference>
<evidence type="ECO:0000256" key="5">
    <source>
        <dbReference type="ARBA" id="ARBA00022485"/>
    </source>
</evidence>
<dbReference type="KEGG" id="kma:B9H00_07330"/>
<dbReference type="Pfam" id="PF04055">
    <property type="entry name" value="Radical_SAM"/>
    <property type="match status" value="1"/>
</dbReference>
<dbReference type="GO" id="GO:0051539">
    <property type="term" value="F:4 iron, 4 sulfur cluster binding"/>
    <property type="evidence" value="ECO:0007669"/>
    <property type="project" value="UniProtKB-KW"/>
</dbReference>
<dbReference type="GO" id="GO:0005737">
    <property type="term" value="C:cytoplasm"/>
    <property type="evidence" value="ECO:0007669"/>
    <property type="project" value="UniProtKB-SubCell"/>
</dbReference>
<dbReference type="NCBIfam" id="TIGR00538">
    <property type="entry name" value="hemN"/>
    <property type="match status" value="1"/>
</dbReference>
<dbReference type="GO" id="GO:0046872">
    <property type="term" value="F:metal ion binding"/>
    <property type="evidence" value="ECO:0007669"/>
    <property type="project" value="UniProtKB-KW"/>
</dbReference>
<keyword evidence="6 14" id="KW-0963">Cytoplasm</keyword>
<dbReference type="GO" id="GO:0004109">
    <property type="term" value="F:coproporphyrinogen oxidase activity"/>
    <property type="evidence" value="ECO:0007669"/>
    <property type="project" value="InterPro"/>
</dbReference>
<evidence type="ECO:0000256" key="12">
    <source>
        <dbReference type="ARBA" id="ARBA00023244"/>
    </source>
</evidence>
<feature type="binding site" evidence="15">
    <location>
        <position position="158"/>
    </location>
    <ligand>
        <name>S-adenosyl-L-methionine</name>
        <dbReference type="ChEBI" id="CHEBI:59789"/>
        <label>1</label>
    </ligand>
</feature>
<keyword evidence="11 14" id="KW-0411">Iron-sulfur</keyword>
<dbReference type="Pfam" id="PF06969">
    <property type="entry name" value="HemN_C"/>
    <property type="match status" value="1"/>
</dbReference>
<comment type="pathway">
    <text evidence="2 14">Porphyrin-containing compound metabolism; protoporphyrin-IX biosynthesis; protoporphyrinogen-IX from coproporphyrinogen-III (AdoMet route): step 1/1.</text>
</comment>
<evidence type="ECO:0000256" key="15">
    <source>
        <dbReference type="PIRSR" id="PIRSR000167-1"/>
    </source>
</evidence>
<keyword evidence="8 14" id="KW-0479">Metal-binding</keyword>
<evidence type="ECO:0000256" key="3">
    <source>
        <dbReference type="ARBA" id="ARBA00005493"/>
    </source>
</evidence>
<organism evidence="18 19">
    <name type="scientific">Kushneria marisflavi</name>
    <dbReference type="NCBI Taxonomy" id="157779"/>
    <lineage>
        <taxon>Bacteria</taxon>
        <taxon>Pseudomonadati</taxon>
        <taxon>Pseudomonadota</taxon>
        <taxon>Gammaproteobacteria</taxon>
        <taxon>Oceanospirillales</taxon>
        <taxon>Halomonadaceae</taxon>
        <taxon>Kushneria</taxon>
    </lineage>
</organism>
<dbReference type="InterPro" id="IPR007197">
    <property type="entry name" value="rSAM"/>
</dbReference>
<feature type="binding site" evidence="15">
    <location>
        <begin position="124"/>
        <end position="125"/>
    </location>
    <ligand>
        <name>S-adenosyl-L-methionine</name>
        <dbReference type="ChEBI" id="CHEBI:59789"/>
        <label>2</label>
    </ligand>
</feature>
<feature type="binding site" evidence="15">
    <location>
        <position position="66"/>
    </location>
    <ligand>
        <name>S-adenosyl-L-methionine</name>
        <dbReference type="ChEBI" id="CHEBI:59789"/>
        <label>1</label>
    </ligand>
</feature>
<dbReference type="InterPro" id="IPR010723">
    <property type="entry name" value="HemN_C"/>
</dbReference>
<dbReference type="OrthoDB" id="9808022at2"/>
<dbReference type="SMART" id="SM00729">
    <property type="entry name" value="Elp3"/>
    <property type="match status" value="1"/>
</dbReference>
<evidence type="ECO:0000256" key="6">
    <source>
        <dbReference type="ARBA" id="ARBA00022490"/>
    </source>
</evidence>
<comment type="cofactor">
    <cofactor evidence="14 16">
        <name>[4Fe-4S] cluster</name>
        <dbReference type="ChEBI" id="CHEBI:49883"/>
    </cofactor>
    <text evidence="14 16">Binds 1 [4Fe-4S] cluster. The cluster is coordinated with 3 cysteines and an exchangeable S-adenosyl-L-methionine.</text>
</comment>
<keyword evidence="10 14" id="KW-0408">Iron</keyword>
<evidence type="ECO:0000256" key="4">
    <source>
        <dbReference type="ARBA" id="ARBA00011245"/>
    </source>
</evidence>